<gene>
    <name evidence="1" type="ORF">HUG15_03510</name>
</gene>
<dbReference type="Proteomes" id="UP000595823">
    <property type="component" value="Chromosome"/>
</dbReference>
<proteinExistence type="predicted"/>
<evidence type="ECO:0008006" key="3">
    <source>
        <dbReference type="Google" id="ProtNLM"/>
    </source>
</evidence>
<keyword evidence="2" id="KW-1185">Reference proteome</keyword>
<accession>A0A7T7CAE0</accession>
<evidence type="ECO:0000313" key="2">
    <source>
        <dbReference type="Proteomes" id="UP000595823"/>
    </source>
</evidence>
<dbReference type="AlphaFoldDB" id="A0A7T7CAE0"/>
<name>A0A7T7CAE0_9BACI</name>
<sequence length="103" mass="12079">MISFVDFLLAVPEEMNQKLQDEFNSTAEEEVNPMHNTSFPDPPTFKPLFERLRKEEEEISERERLKEKKKIAEAMLSERFPTATVTRMTGLSEQELEEIKGQM</sequence>
<protein>
    <recommendedName>
        <fullName evidence="3">Transposase</fullName>
    </recommendedName>
</protein>
<dbReference type="KEGG" id="scia:HUG15_03510"/>
<evidence type="ECO:0000313" key="1">
    <source>
        <dbReference type="EMBL" id="QQK74765.1"/>
    </source>
</evidence>
<organism evidence="1 2">
    <name type="scientific">Salicibibacter cibarius</name>
    <dbReference type="NCBI Taxonomy" id="2743000"/>
    <lineage>
        <taxon>Bacteria</taxon>
        <taxon>Bacillati</taxon>
        <taxon>Bacillota</taxon>
        <taxon>Bacilli</taxon>
        <taxon>Bacillales</taxon>
        <taxon>Bacillaceae</taxon>
        <taxon>Salicibibacter</taxon>
    </lineage>
</organism>
<dbReference type="EMBL" id="CP054705">
    <property type="protein sequence ID" value="QQK74765.1"/>
    <property type="molecule type" value="Genomic_DNA"/>
</dbReference>
<dbReference type="RefSeq" id="WP_200127064.1">
    <property type="nucleotide sequence ID" value="NZ_CP054705.1"/>
</dbReference>
<reference evidence="1 2" key="1">
    <citation type="submission" date="2020-06" db="EMBL/GenBank/DDBJ databases">
        <title>Genomic analysis of Salicibibacter sp. NKC5-3.</title>
        <authorList>
            <person name="Oh Y.J."/>
        </authorList>
    </citation>
    <scope>NUCLEOTIDE SEQUENCE [LARGE SCALE GENOMIC DNA]</scope>
    <source>
        <strain evidence="1 2">NKC5-3</strain>
    </source>
</reference>